<dbReference type="EMBL" id="JNAM01000011">
    <property type="protein sequence ID" value="KGF97103.1"/>
    <property type="molecule type" value="Genomic_DNA"/>
</dbReference>
<proteinExistence type="predicted"/>
<comment type="caution">
    <text evidence="1">The sequence shown here is derived from an EMBL/GenBank/DDBJ whole genome shotgun (WGS) entry which is preliminary data.</text>
</comment>
<accession>A0A0A2A9L5</accession>
<gene>
    <name evidence="1" type="ORF">EU96_1744</name>
</gene>
<name>A0A0A2A9L5_PROMR</name>
<dbReference type="AlphaFoldDB" id="A0A0A2A9L5"/>
<sequence length="71" mass="8293">MSSSGLIISIKEVNYMSCGNTYKHMIKNAFTPFWDAISSEKKLSDEKLECMQFGICDYRPEQVEEVPFFHY</sequence>
<evidence type="ECO:0000313" key="2">
    <source>
        <dbReference type="Proteomes" id="UP000030445"/>
    </source>
</evidence>
<evidence type="ECO:0000313" key="1">
    <source>
        <dbReference type="EMBL" id="KGF97103.1"/>
    </source>
</evidence>
<reference evidence="2" key="1">
    <citation type="journal article" date="2014" name="Sci. Data">
        <title>Genomes of diverse isolates of the marine cyanobacterium Prochlorococcus.</title>
        <authorList>
            <person name="Biller S."/>
            <person name="Berube P."/>
            <person name="Thompson J."/>
            <person name="Kelly L."/>
            <person name="Roggensack S."/>
            <person name="Awad L."/>
            <person name="Roache-Johnson K."/>
            <person name="Ding H."/>
            <person name="Giovannoni S.J."/>
            <person name="Moore L.R."/>
            <person name="Chisholm S.W."/>
        </authorList>
    </citation>
    <scope>NUCLEOTIDE SEQUENCE [LARGE SCALE GENOMIC DNA]</scope>
    <source>
        <strain evidence="2">MIT 9302</strain>
    </source>
</reference>
<dbReference type="RefSeq" id="WP_193741376.1">
    <property type="nucleotide sequence ID" value="NZ_CP138951.1"/>
</dbReference>
<protein>
    <submittedName>
        <fullName evidence="1">Uncharacterized protein</fullName>
    </submittedName>
</protein>
<dbReference type="Proteomes" id="UP000030445">
    <property type="component" value="Unassembled WGS sequence"/>
</dbReference>
<organism evidence="1 2">
    <name type="scientific">Prochlorococcus marinus str. MIT 9302</name>
    <dbReference type="NCBI Taxonomy" id="74545"/>
    <lineage>
        <taxon>Bacteria</taxon>
        <taxon>Bacillati</taxon>
        <taxon>Cyanobacteriota</taxon>
        <taxon>Cyanophyceae</taxon>
        <taxon>Synechococcales</taxon>
        <taxon>Prochlorococcaceae</taxon>
        <taxon>Prochlorococcus</taxon>
    </lineage>
</organism>